<comment type="pathway">
    <text evidence="6">Carbohydrate degradation; 2-deoxy-D-ribose 1-phosphate degradation; D-glyceraldehyde 3-phosphate and acetaldehyde from 2-deoxy-alpha-D-ribose 1-phosphate: step 1/2.</text>
</comment>
<dbReference type="PANTHER" id="PTHR21110:SF0">
    <property type="entry name" value="PHOSPHOPENTOMUTASE"/>
    <property type="match status" value="1"/>
</dbReference>
<dbReference type="UniPathway" id="UPA00087">
    <property type="reaction ID" value="UER00173"/>
</dbReference>
<evidence type="ECO:0000256" key="5">
    <source>
        <dbReference type="ARBA" id="ARBA00023235"/>
    </source>
</evidence>
<dbReference type="AlphaFoldDB" id="C0CND5"/>
<comment type="similarity">
    <text evidence="1 6">Belongs to the phosphopentomutase family.</text>
</comment>
<feature type="binding site" evidence="6">
    <location>
        <position position="368"/>
    </location>
    <ligand>
        <name>Mn(2+)</name>
        <dbReference type="ChEBI" id="CHEBI:29035"/>
        <label>2</label>
    </ligand>
</feature>
<dbReference type="eggNOG" id="COG1015">
    <property type="taxonomic scope" value="Bacteria"/>
</dbReference>
<comment type="catalytic activity">
    <reaction evidence="6">
        <text>alpha-D-ribose 1-phosphate = D-ribose 5-phosphate</text>
        <dbReference type="Rhea" id="RHEA:18793"/>
        <dbReference type="ChEBI" id="CHEBI:57720"/>
        <dbReference type="ChEBI" id="CHEBI:78346"/>
        <dbReference type="EC" id="5.4.2.7"/>
    </reaction>
</comment>
<evidence type="ECO:0000256" key="1">
    <source>
        <dbReference type="ARBA" id="ARBA00010373"/>
    </source>
</evidence>
<dbReference type="Gene3D" id="3.40.720.10">
    <property type="entry name" value="Alkaline Phosphatase, subunit A"/>
    <property type="match status" value="1"/>
</dbReference>
<dbReference type="Pfam" id="PF01676">
    <property type="entry name" value="Metalloenzyme"/>
    <property type="match status" value="1"/>
</dbReference>
<keyword evidence="10" id="KW-1185">Reference proteome</keyword>
<dbReference type="InterPro" id="IPR006124">
    <property type="entry name" value="Metalloenzyme"/>
</dbReference>
<keyword evidence="5 6" id="KW-0413">Isomerase</keyword>
<comment type="catalytic activity">
    <reaction evidence="6">
        <text>2-deoxy-alpha-D-ribose 1-phosphate = 2-deoxy-D-ribose 5-phosphate</text>
        <dbReference type="Rhea" id="RHEA:27658"/>
        <dbReference type="ChEBI" id="CHEBI:57259"/>
        <dbReference type="ChEBI" id="CHEBI:62877"/>
        <dbReference type="EC" id="5.4.2.7"/>
    </reaction>
</comment>
<protein>
    <recommendedName>
        <fullName evidence="6 7">Phosphopentomutase</fullName>
        <ecNumber evidence="6 7">5.4.2.7</ecNumber>
    </recommendedName>
    <alternativeName>
        <fullName evidence="6">Phosphodeoxyribomutase</fullName>
    </alternativeName>
</protein>
<feature type="domain" description="Metalloenzyme" evidence="8">
    <location>
        <begin position="33"/>
        <end position="408"/>
    </location>
</feature>
<dbReference type="CDD" id="cd16009">
    <property type="entry name" value="PPM"/>
    <property type="match status" value="1"/>
</dbReference>
<keyword evidence="3 6" id="KW-0479">Metal-binding</keyword>
<keyword evidence="2 6" id="KW-0963">Cytoplasm</keyword>
<dbReference type="InterPro" id="IPR010045">
    <property type="entry name" value="DeoB"/>
</dbReference>
<comment type="function">
    <text evidence="6">Isomerase that catalyzes the conversion of deoxy-ribose 1-phosphate (dRib-1-P) and ribose 1-phosphate (Rib-1-P) to deoxy-ribose 5-phosphate (dRib-5-P) and ribose 5-phosphate (Rib-5-P), respectively.</text>
</comment>
<dbReference type="GO" id="GO:0009117">
    <property type="term" value="P:nucleotide metabolic process"/>
    <property type="evidence" value="ECO:0007669"/>
    <property type="project" value="UniProtKB-UniRule"/>
</dbReference>
<gene>
    <name evidence="6" type="primary">deoB</name>
    <name evidence="9" type="ORF">RUMHYD_02374</name>
</gene>
<dbReference type="GO" id="GO:0005829">
    <property type="term" value="C:cytosol"/>
    <property type="evidence" value="ECO:0007669"/>
    <property type="project" value="TreeGrafter"/>
</dbReference>
<dbReference type="GO" id="GO:0006015">
    <property type="term" value="P:5-phosphoribose 1-diphosphate biosynthetic process"/>
    <property type="evidence" value="ECO:0007669"/>
    <property type="project" value="UniProtKB-UniPathway"/>
</dbReference>
<dbReference type="EC" id="5.4.2.7" evidence="6 7"/>
<organism evidence="9 10">
    <name type="scientific">Blautia hydrogenotrophica (strain DSM 10507 / JCM 14656 / S5a33)</name>
    <name type="common">Ruminococcus hydrogenotrophicus</name>
    <dbReference type="NCBI Taxonomy" id="476272"/>
    <lineage>
        <taxon>Bacteria</taxon>
        <taxon>Bacillati</taxon>
        <taxon>Bacillota</taxon>
        <taxon>Clostridia</taxon>
        <taxon>Lachnospirales</taxon>
        <taxon>Lachnospiraceae</taxon>
        <taxon>Blautia</taxon>
    </lineage>
</organism>
<dbReference type="GO" id="GO:0008973">
    <property type="term" value="F:phosphopentomutase activity"/>
    <property type="evidence" value="ECO:0007669"/>
    <property type="project" value="UniProtKB-UniRule"/>
</dbReference>
<evidence type="ECO:0000256" key="3">
    <source>
        <dbReference type="ARBA" id="ARBA00022723"/>
    </source>
</evidence>
<proteinExistence type="inferred from homology"/>
<dbReference type="Gene3D" id="3.30.70.1250">
    <property type="entry name" value="Phosphopentomutase"/>
    <property type="match status" value="1"/>
</dbReference>
<dbReference type="SUPFAM" id="SSF53649">
    <property type="entry name" value="Alkaline phosphatase-like"/>
    <property type="match status" value="1"/>
</dbReference>
<feature type="binding site" evidence="6">
    <location>
        <position position="40"/>
    </location>
    <ligand>
        <name>Mn(2+)</name>
        <dbReference type="ChEBI" id="CHEBI:29035"/>
        <label>1</label>
    </ligand>
</feature>
<evidence type="ECO:0000256" key="2">
    <source>
        <dbReference type="ARBA" id="ARBA00022490"/>
    </source>
</evidence>
<dbReference type="PIRSF" id="PIRSF001491">
    <property type="entry name" value="Ppentomutase"/>
    <property type="match status" value="1"/>
</dbReference>
<dbReference type="HAMAP" id="MF_00740">
    <property type="entry name" value="Phosphopentomut"/>
    <property type="match status" value="1"/>
</dbReference>
<feature type="binding site" evidence="6">
    <location>
        <position position="357"/>
    </location>
    <ligand>
        <name>Mn(2+)</name>
        <dbReference type="ChEBI" id="CHEBI:29035"/>
        <label>1</label>
    </ligand>
</feature>
<comment type="subcellular location">
    <subcellularLocation>
        <location evidence="6">Cytoplasm</location>
    </subcellularLocation>
</comment>
<dbReference type="EMBL" id="ACBZ01000126">
    <property type="protein sequence ID" value="EEG48706.1"/>
    <property type="molecule type" value="Genomic_DNA"/>
</dbReference>
<feature type="binding site" evidence="6">
    <location>
        <position position="315"/>
    </location>
    <ligand>
        <name>Mn(2+)</name>
        <dbReference type="ChEBI" id="CHEBI:29035"/>
        <label>2</label>
    </ligand>
</feature>
<evidence type="ECO:0000313" key="9">
    <source>
        <dbReference type="EMBL" id="EEG48706.1"/>
    </source>
</evidence>
<comment type="cofactor">
    <cofactor evidence="6">
        <name>Mn(2+)</name>
        <dbReference type="ChEBI" id="CHEBI:29035"/>
    </cofactor>
    <text evidence="6">Binds 2 manganese ions.</text>
</comment>
<evidence type="ECO:0000256" key="4">
    <source>
        <dbReference type="ARBA" id="ARBA00023211"/>
    </source>
</evidence>
<keyword evidence="4 6" id="KW-0464">Manganese</keyword>
<dbReference type="PATRIC" id="fig|476272.21.peg.1809"/>
<dbReference type="GO" id="GO:0000287">
    <property type="term" value="F:magnesium ion binding"/>
    <property type="evidence" value="ECO:0007669"/>
    <property type="project" value="UniProtKB-UniRule"/>
</dbReference>
<dbReference type="FunFam" id="3.30.70.1250:FF:000001">
    <property type="entry name" value="Phosphopentomutase"/>
    <property type="match status" value="1"/>
</dbReference>
<dbReference type="GO" id="GO:0043094">
    <property type="term" value="P:metabolic compound salvage"/>
    <property type="evidence" value="ECO:0007669"/>
    <property type="project" value="UniProtKB-UniRule"/>
</dbReference>
<evidence type="ECO:0000259" key="8">
    <source>
        <dbReference type="Pfam" id="PF01676"/>
    </source>
</evidence>
<dbReference type="SUPFAM" id="SSF143856">
    <property type="entry name" value="DeoB insert domain-like"/>
    <property type="match status" value="1"/>
</dbReference>
<evidence type="ECO:0000313" key="10">
    <source>
        <dbReference type="Proteomes" id="UP000003100"/>
    </source>
</evidence>
<evidence type="ECO:0000256" key="7">
    <source>
        <dbReference type="NCBIfam" id="TIGR01696"/>
    </source>
</evidence>
<dbReference type="NCBIfam" id="TIGR01696">
    <property type="entry name" value="deoB"/>
    <property type="match status" value="1"/>
</dbReference>
<reference evidence="9 10" key="2">
    <citation type="submission" date="2009-02" db="EMBL/GenBank/DDBJ databases">
        <title>Draft genome sequence of Blautia hydrogenotrophica DSM 10507 (Ruminococcus hydrogenotrophicus DSM 10507).</title>
        <authorList>
            <person name="Sudarsanam P."/>
            <person name="Ley R."/>
            <person name="Guruge J."/>
            <person name="Turnbaugh P.J."/>
            <person name="Mahowald M."/>
            <person name="Liep D."/>
            <person name="Gordon J."/>
        </authorList>
    </citation>
    <scope>NUCLEOTIDE SEQUENCE [LARGE SCALE GENOMIC DNA]</scope>
    <source>
        <strain evidence="10">DSM 10507 / JCM 14656 / S5a33</strain>
    </source>
</reference>
<feature type="binding site" evidence="6">
    <location>
        <position position="320"/>
    </location>
    <ligand>
        <name>Mn(2+)</name>
        <dbReference type="ChEBI" id="CHEBI:29035"/>
        <label>2</label>
    </ligand>
</feature>
<dbReference type="GO" id="GO:0030145">
    <property type="term" value="F:manganese ion binding"/>
    <property type="evidence" value="ECO:0007669"/>
    <property type="project" value="UniProtKB-UniRule"/>
</dbReference>
<dbReference type="GO" id="GO:0006018">
    <property type="term" value="P:2-deoxyribose 1-phosphate catabolic process"/>
    <property type="evidence" value="ECO:0007669"/>
    <property type="project" value="UniProtKB-UniRule"/>
</dbReference>
<dbReference type="InterPro" id="IPR024052">
    <property type="entry name" value="Phosphopentomutase_DeoB_cap_sf"/>
</dbReference>
<accession>C0CND5</accession>
<sequence>MKAKISGNIVCRRVSAAKGQWKEVMIMKKAYRRIFTIVLDSFGVGAMEDSPQFGDVGVDTLGHISESVEEFKIPNLQKLGLANLHPIRQVKSVEKPLGYYGKLREASRGKDTMTGHWEMMGLWTKKAFRTFTEHGFPPELIQELSRRTGRVIIGNKSASGTQIIEELGEEEIATGHLIVYTSADSVMQICGNEETMGLENLYRYCEIARELTMKDEWKVGRVIARPYVGKKKGEFRRTANRHDYALKPFGKTVLDTLKEAGYDVISVGKIYDIFSGEGITEFQKSQSSVQGMDQTIELAGRDFHGLCFVNLVDFDVLWGHRRDPVGYARELERFDVKLGELMQVLREDDLLILTADHGNDPTYSGTDHTREKVPFLAWSPSMRGGEKLAESENFAVIGATIAENFQVEMPEGTIGTSILNKLK</sequence>
<dbReference type="HOGENOM" id="CLU_053861_0_0_9"/>
<name>C0CND5_BLAHS</name>
<dbReference type="Proteomes" id="UP000003100">
    <property type="component" value="Unassembled WGS sequence"/>
</dbReference>
<reference evidence="9 10" key="1">
    <citation type="submission" date="2009-01" db="EMBL/GenBank/DDBJ databases">
        <authorList>
            <person name="Fulton L."/>
            <person name="Clifton S."/>
            <person name="Fulton B."/>
            <person name="Xu J."/>
            <person name="Minx P."/>
            <person name="Pepin K.H."/>
            <person name="Johnson M."/>
            <person name="Bhonagiri V."/>
            <person name="Nash W.E."/>
            <person name="Mardis E.R."/>
            <person name="Wilson R.K."/>
        </authorList>
    </citation>
    <scope>NUCLEOTIDE SEQUENCE [LARGE SCALE GENOMIC DNA]</scope>
    <source>
        <strain evidence="10">DSM 10507 / JCM 14656 / S5a33</strain>
    </source>
</reference>
<dbReference type="PANTHER" id="PTHR21110">
    <property type="entry name" value="PHOSPHOPENTOMUTASE"/>
    <property type="match status" value="1"/>
</dbReference>
<evidence type="ECO:0000256" key="6">
    <source>
        <dbReference type="HAMAP-Rule" id="MF_00740"/>
    </source>
</evidence>
<feature type="binding site" evidence="6">
    <location>
        <position position="356"/>
    </location>
    <ligand>
        <name>Mn(2+)</name>
        <dbReference type="ChEBI" id="CHEBI:29035"/>
        <label>1</label>
    </ligand>
</feature>
<dbReference type="NCBIfam" id="NF003766">
    <property type="entry name" value="PRK05362.1"/>
    <property type="match status" value="1"/>
</dbReference>
<dbReference type="InterPro" id="IPR017850">
    <property type="entry name" value="Alkaline_phosphatase_core_sf"/>
</dbReference>